<keyword evidence="1" id="KW-1133">Transmembrane helix</keyword>
<name>I3E0V2_BACMT</name>
<dbReference type="OrthoDB" id="2692225at2"/>
<dbReference type="EMBL" id="AFEU01000002">
    <property type="protein sequence ID" value="EIJ80123.1"/>
    <property type="molecule type" value="Genomic_DNA"/>
</dbReference>
<keyword evidence="1" id="KW-0472">Membrane</keyword>
<dbReference type="AlphaFoldDB" id="I3E0V2"/>
<sequence>MEPIVVISILGALIILLLFAGAPVKPVRFVGQIFIKVLIGALLLFFLNAFGNHFGIYVPINLATSAVSGILGIPGLCALVVIQTWIL</sequence>
<reference evidence="2 3" key="1">
    <citation type="journal article" date="2012" name="Appl. Environ. Microbiol.">
        <title>Genome Sequence of Thermotolerant Bacillus methanolicus: Features and Regulation Related to Methylotrophy and Production of L-Lysine and L-Glutamate from Methanol.</title>
        <authorList>
            <person name="Heggeset T.M."/>
            <person name="Krog A."/>
            <person name="Balzer S."/>
            <person name="Wentzel A."/>
            <person name="Ellingsen T.E."/>
            <person name="Brautaset T."/>
        </authorList>
    </citation>
    <scope>NUCLEOTIDE SEQUENCE [LARGE SCALE GENOMIC DNA]</scope>
    <source>
        <strain evidence="2 3">PB1</strain>
    </source>
</reference>
<organism evidence="2 3">
    <name type="scientific">Bacillus methanolicus PB1</name>
    <dbReference type="NCBI Taxonomy" id="997296"/>
    <lineage>
        <taxon>Bacteria</taxon>
        <taxon>Bacillati</taxon>
        <taxon>Bacillota</taxon>
        <taxon>Bacilli</taxon>
        <taxon>Bacillales</taxon>
        <taxon>Bacillaceae</taxon>
        <taxon>Bacillus</taxon>
    </lineage>
</organism>
<dbReference type="Pfam" id="PF07441">
    <property type="entry name" value="BofA"/>
    <property type="match status" value="1"/>
</dbReference>
<feature type="transmembrane region" description="Helical" evidence="1">
    <location>
        <begin position="6"/>
        <end position="24"/>
    </location>
</feature>
<evidence type="ECO:0000313" key="2">
    <source>
        <dbReference type="EMBL" id="EIJ80123.1"/>
    </source>
</evidence>
<dbReference type="eggNOG" id="ENOG50333K6">
    <property type="taxonomic scope" value="Bacteria"/>
</dbReference>
<dbReference type="NCBIfam" id="TIGR02862">
    <property type="entry name" value="spore_BofA"/>
    <property type="match status" value="1"/>
</dbReference>
<protein>
    <submittedName>
        <fullName evidence="2">Inhibitor of the pro-sigma K processing machinery</fullName>
    </submittedName>
</protein>
<keyword evidence="1" id="KW-0812">Transmembrane</keyword>
<dbReference type="RefSeq" id="WP_003351543.1">
    <property type="nucleotide sequence ID" value="NZ_AFEU01000002.1"/>
</dbReference>
<feature type="transmembrane region" description="Helical" evidence="1">
    <location>
        <begin position="33"/>
        <end position="50"/>
    </location>
</feature>
<dbReference type="Proteomes" id="UP000010523">
    <property type="component" value="Unassembled WGS sequence"/>
</dbReference>
<feature type="transmembrane region" description="Helical" evidence="1">
    <location>
        <begin position="56"/>
        <end position="82"/>
    </location>
</feature>
<gene>
    <name evidence="2" type="ORF">PB1_07177</name>
</gene>
<accession>I3E0V2</accession>
<proteinExistence type="predicted"/>
<dbReference type="InterPro" id="IPR010001">
    <property type="entry name" value="BofA"/>
</dbReference>
<dbReference type="PATRIC" id="fig|997296.3.peg.1526"/>
<evidence type="ECO:0000313" key="3">
    <source>
        <dbReference type="Proteomes" id="UP000010523"/>
    </source>
</evidence>
<dbReference type="STRING" id="997296.PB1_07177"/>
<keyword evidence="3" id="KW-1185">Reference proteome</keyword>
<comment type="caution">
    <text evidence="2">The sequence shown here is derived from an EMBL/GenBank/DDBJ whole genome shotgun (WGS) entry which is preliminary data.</text>
</comment>
<evidence type="ECO:0000256" key="1">
    <source>
        <dbReference type="SAM" id="Phobius"/>
    </source>
</evidence>